<evidence type="ECO:0000313" key="3">
    <source>
        <dbReference type="EMBL" id="RKO73215.1"/>
    </source>
</evidence>
<gene>
    <name evidence="3" type="ORF">D7322_00595</name>
</gene>
<evidence type="ECO:0000259" key="2">
    <source>
        <dbReference type="Pfam" id="PF14322"/>
    </source>
</evidence>
<dbReference type="Gene3D" id="1.25.40.390">
    <property type="match status" value="1"/>
</dbReference>
<protein>
    <submittedName>
        <fullName evidence="3">RagB/SusD family nutrient uptake outer membrane protein</fullName>
    </submittedName>
</protein>
<organism evidence="3 4">
    <name type="scientific">Sphingobacterium puteale</name>
    <dbReference type="NCBI Taxonomy" id="2420510"/>
    <lineage>
        <taxon>Bacteria</taxon>
        <taxon>Pseudomonadati</taxon>
        <taxon>Bacteroidota</taxon>
        <taxon>Sphingobacteriia</taxon>
        <taxon>Sphingobacteriales</taxon>
        <taxon>Sphingobacteriaceae</taxon>
        <taxon>Sphingobacterium</taxon>
    </lineage>
</organism>
<dbReference type="EMBL" id="RBWS01000001">
    <property type="protein sequence ID" value="RKO73215.1"/>
    <property type="molecule type" value="Genomic_DNA"/>
</dbReference>
<dbReference type="AlphaFoldDB" id="A0A420W3R6"/>
<reference evidence="3 4" key="1">
    <citation type="submission" date="2018-10" db="EMBL/GenBank/DDBJ databases">
        <title>Sphingobacterium sp. M05W1-28.</title>
        <authorList>
            <person name="Cai H."/>
        </authorList>
    </citation>
    <scope>NUCLEOTIDE SEQUENCE [LARGE SCALE GENOMIC DNA]</scope>
    <source>
        <strain evidence="3 4">M05W1-28</strain>
    </source>
</reference>
<evidence type="ECO:0000256" key="1">
    <source>
        <dbReference type="SAM" id="SignalP"/>
    </source>
</evidence>
<feature type="signal peptide" evidence="1">
    <location>
        <begin position="1"/>
        <end position="23"/>
    </location>
</feature>
<feature type="domain" description="SusD-like N-terminal" evidence="2">
    <location>
        <begin position="23"/>
        <end position="229"/>
    </location>
</feature>
<keyword evidence="4" id="KW-1185">Reference proteome</keyword>
<sequence>MKRKSLLILALSGVLLSVSSCNKYLDELPDNRAELNNTDKIAKILVSAYPTSSYGMVTELSSDNTDDYGSTNPYSSRILEQIYNWEDETENDDDAVNAVWEASYKAISSSNAALAAIETSANPSSLNPQKGEALVARAYNHFMLVNIFGLHYNKVTSKTDLGVTYMLKPETTLDPKYTRNTVQEVYDLVIKDLEEGIPLIDDSKFASSSAAKYHFNKTAAYAFAARVYLFMGEWQKAADYASLALGGDVTGSLRNYSQVAAFASVFNNTSREYNSSALKSNYLILTSYSNLGTTFGPYYENSRFNHNGVIARRETVSATPPYLARSYWNANETQVNPVFNSLNYRIRTYVYGGTNLDKTLLPHVAYMFEYTDPVAGIGYRRAVISEFTSEEVLLTRAEANIHLKKYTEALSDMQMWAGNTVNFASAMSETVINDWANLFGYYTPTKPTQKKKFNVKDYIIESGTQENMLHAVLFMRRIQTLHTGLRWFDIKRYGIELNRRTLSGGQVGTVSSNVLKVDDKRRAIQLPKDVISAGLTPNPR</sequence>
<dbReference type="InterPro" id="IPR033985">
    <property type="entry name" value="SusD-like_N"/>
</dbReference>
<dbReference type="Pfam" id="PF14322">
    <property type="entry name" value="SusD-like_3"/>
    <property type="match status" value="1"/>
</dbReference>
<dbReference type="InterPro" id="IPR011990">
    <property type="entry name" value="TPR-like_helical_dom_sf"/>
</dbReference>
<dbReference type="SUPFAM" id="SSF48452">
    <property type="entry name" value="TPR-like"/>
    <property type="match status" value="1"/>
</dbReference>
<dbReference type="OrthoDB" id="1147023at2"/>
<name>A0A420W3R6_9SPHI</name>
<accession>A0A420W3R6</accession>
<dbReference type="PROSITE" id="PS51257">
    <property type="entry name" value="PROKAR_LIPOPROTEIN"/>
    <property type="match status" value="1"/>
</dbReference>
<dbReference type="RefSeq" id="WP_121120551.1">
    <property type="nucleotide sequence ID" value="NZ_RBWS01000001.1"/>
</dbReference>
<feature type="chain" id="PRO_5019284287" evidence="1">
    <location>
        <begin position="24"/>
        <end position="540"/>
    </location>
</feature>
<keyword evidence="1" id="KW-0732">Signal</keyword>
<dbReference type="Proteomes" id="UP000282423">
    <property type="component" value="Unassembled WGS sequence"/>
</dbReference>
<evidence type="ECO:0000313" key="4">
    <source>
        <dbReference type="Proteomes" id="UP000282423"/>
    </source>
</evidence>
<comment type="caution">
    <text evidence="3">The sequence shown here is derived from an EMBL/GenBank/DDBJ whole genome shotgun (WGS) entry which is preliminary data.</text>
</comment>
<proteinExistence type="predicted"/>